<evidence type="ECO:0000313" key="2">
    <source>
        <dbReference type="EMBL" id="WMV54503.1"/>
    </source>
</evidence>
<accession>A0AAF0UWZ6</accession>
<dbReference type="Proteomes" id="UP001234989">
    <property type="component" value="Chromosome 11"/>
</dbReference>
<evidence type="ECO:0000256" key="1">
    <source>
        <dbReference type="SAM" id="MobiDB-lite"/>
    </source>
</evidence>
<sequence length="77" mass="8796">EAGPSATPSTPTRKTTRTAPTTQSYISNDGKIFVFQLQCRSQNRRSVTGQRQWRFEKSGTFRRRGILLFQLLLSSDM</sequence>
<proteinExistence type="predicted"/>
<feature type="non-terminal residue" evidence="2">
    <location>
        <position position="1"/>
    </location>
</feature>
<organism evidence="2 3">
    <name type="scientific">Solanum verrucosum</name>
    <dbReference type="NCBI Taxonomy" id="315347"/>
    <lineage>
        <taxon>Eukaryota</taxon>
        <taxon>Viridiplantae</taxon>
        <taxon>Streptophyta</taxon>
        <taxon>Embryophyta</taxon>
        <taxon>Tracheophyta</taxon>
        <taxon>Spermatophyta</taxon>
        <taxon>Magnoliopsida</taxon>
        <taxon>eudicotyledons</taxon>
        <taxon>Gunneridae</taxon>
        <taxon>Pentapetalae</taxon>
        <taxon>asterids</taxon>
        <taxon>lamiids</taxon>
        <taxon>Solanales</taxon>
        <taxon>Solanaceae</taxon>
        <taxon>Solanoideae</taxon>
        <taxon>Solaneae</taxon>
        <taxon>Solanum</taxon>
    </lineage>
</organism>
<reference evidence="2" key="1">
    <citation type="submission" date="2023-08" db="EMBL/GenBank/DDBJ databases">
        <title>A de novo genome assembly of Solanum verrucosum Schlechtendal, a Mexican diploid species geographically isolated from the other diploid A-genome species in potato relatives.</title>
        <authorList>
            <person name="Hosaka K."/>
        </authorList>
    </citation>
    <scope>NUCLEOTIDE SEQUENCE</scope>
    <source>
        <tissue evidence="2">Young leaves</tissue>
    </source>
</reference>
<dbReference type="AlphaFoldDB" id="A0AAF0UWZ6"/>
<evidence type="ECO:0000313" key="3">
    <source>
        <dbReference type="Proteomes" id="UP001234989"/>
    </source>
</evidence>
<keyword evidence="3" id="KW-1185">Reference proteome</keyword>
<feature type="compositionally biased region" description="Low complexity" evidence="1">
    <location>
        <begin position="1"/>
        <end position="22"/>
    </location>
</feature>
<gene>
    <name evidence="2" type="ORF">MTR67_047888</name>
</gene>
<name>A0AAF0UWZ6_SOLVR</name>
<feature type="region of interest" description="Disordered" evidence="1">
    <location>
        <begin position="1"/>
        <end position="23"/>
    </location>
</feature>
<dbReference type="EMBL" id="CP133622">
    <property type="protein sequence ID" value="WMV54503.1"/>
    <property type="molecule type" value="Genomic_DNA"/>
</dbReference>
<protein>
    <submittedName>
        <fullName evidence="2">Uncharacterized protein</fullName>
    </submittedName>
</protein>